<dbReference type="RefSeq" id="WP_176535494.1">
    <property type="nucleotide sequence ID" value="NZ_CP088023.1"/>
</dbReference>
<dbReference type="PANTHER" id="PTHR24567">
    <property type="entry name" value="CRP FAMILY TRANSCRIPTIONAL REGULATORY PROTEIN"/>
    <property type="match status" value="1"/>
</dbReference>
<dbReference type="InterPro" id="IPR036390">
    <property type="entry name" value="WH_DNA-bd_sf"/>
</dbReference>
<dbReference type="Gene3D" id="2.60.120.10">
    <property type="entry name" value="Jelly Rolls"/>
    <property type="match status" value="1"/>
</dbReference>
<evidence type="ECO:0000256" key="3">
    <source>
        <dbReference type="ARBA" id="ARBA00023163"/>
    </source>
</evidence>
<dbReference type="InterPro" id="IPR050397">
    <property type="entry name" value="Env_Response_Regulators"/>
</dbReference>
<dbReference type="SMART" id="SM00100">
    <property type="entry name" value="cNMP"/>
    <property type="match status" value="1"/>
</dbReference>
<evidence type="ECO:0000256" key="4">
    <source>
        <dbReference type="ARBA" id="ARBA00023231"/>
    </source>
</evidence>
<dbReference type="Pfam" id="PF13545">
    <property type="entry name" value="HTH_Crp_2"/>
    <property type="match status" value="1"/>
</dbReference>
<dbReference type="Pfam" id="PF00027">
    <property type="entry name" value="cNMP_binding"/>
    <property type="match status" value="1"/>
</dbReference>
<dbReference type="AlphaFoldDB" id="A0A973WX60"/>
<keyword evidence="3" id="KW-0804">Transcription</keyword>
<dbReference type="CDD" id="cd00038">
    <property type="entry name" value="CAP_ED"/>
    <property type="match status" value="1"/>
</dbReference>
<dbReference type="PRINTS" id="PR00034">
    <property type="entry name" value="HTHCRP"/>
</dbReference>
<dbReference type="SUPFAM" id="SSF46785">
    <property type="entry name" value="Winged helix' DNA-binding domain"/>
    <property type="match status" value="1"/>
</dbReference>
<dbReference type="EMBL" id="JABWSX010000003">
    <property type="protein sequence ID" value="NVL12096.1"/>
    <property type="molecule type" value="Genomic_DNA"/>
</dbReference>
<protein>
    <submittedName>
        <fullName evidence="6">Helix-turn-helix domain-containing protein</fullName>
    </submittedName>
</protein>
<dbReference type="PANTHER" id="PTHR24567:SF75">
    <property type="entry name" value="FUMARATE AND NITRATE REDUCTION REGULATORY PROTEIN"/>
    <property type="match status" value="1"/>
</dbReference>
<dbReference type="InterPro" id="IPR036388">
    <property type="entry name" value="WH-like_DNA-bd_sf"/>
</dbReference>
<organism evidence="6">
    <name type="scientific">Bradyrhizobium quebecense</name>
    <dbReference type="NCBI Taxonomy" id="2748629"/>
    <lineage>
        <taxon>Bacteria</taxon>
        <taxon>Pseudomonadati</taxon>
        <taxon>Pseudomonadota</taxon>
        <taxon>Alphaproteobacteria</taxon>
        <taxon>Hyphomicrobiales</taxon>
        <taxon>Nitrobacteraceae</taxon>
        <taxon>Bradyrhizobium</taxon>
    </lineage>
</organism>
<dbReference type="PROSITE" id="PS51063">
    <property type="entry name" value="HTH_CRP_2"/>
    <property type="match status" value="1"/>
</dbReference>
<name>A0A973WX60_9BRAD</name>
<evidence type="ECO:0000259" key="5">
    <source>
        <dbReference type="PROSITE" id="PS51063"/>
    </source>
</evidence>
<dbReference type="GO" id="GO:0005829">
    <property type="term" value="C:cytosol"/>
    <property type="evidence" value="ECO:0007669"/>
    <property type="project" value="TreeGrafter"/>
</dbReference>
<dbReference type="Gene3D" id="1.10.10.10">
    <property type="entry name" value="Winged helix-like DNA-binding domain superfamily/Winged helix DNA-binding domain"/>
    <property type="match status" value="1"/>
</dbReference>
<dbReference type="GO" id="GO:0003677">
    <property type="term" value="F:DNA binding"/>
    <property type="evidence" value="ECO:0007669"/>
    <property type="project" value="UniProtKB-KW"/>
</dbReference>
<evidence type="ECO:0000256" key="2">
    <source>
        <dbReference type="ARBA" id="ARBA00023125"/>
    </source>
</evidence>
<dbReference type="InterPro" id="IPR018490">
    <property type="entry name" value="cNMP-bd_dom_sf"/>
</dbReference>
<dbReference type="FunFam" id="1.10.10.10:FF:000028">
    <property type="entry name" value="Fumarate/nitrate reduction transcriptional regulator Fnr"/>
    <property type="match status" value="1"/>
</dbReference>
<sequence length="221" mass="24984">MLIRTTTVSRPAVDGQLAALAGQQIICSEFTYRRGMEVFGEGEEAEYVYQIVSGTIRTYKMLCDGRRQINSFHLADDMFGLENGIIHRFTAEAVTQAKVRITSRSSLLDTIAQREPGQASLLNLVTRNLQHAENHMLLLGRKTALEKLAAFLLEMDERLAHPNVMSLPMNRRDIADYLGLTLETVSRAFSILRDDKMLRFDGQTQRQLVLLDREALVQLDA</sequence>
<dbReference type="InterPro" id="IPR014710">
    <property type="entry name" value="RmlC-like_jellyroll"/>
</dbReference>
<dbReference type="SUPFAM" id="SSF51206">
    <property type="entry name" value="cAMP-binding domain-like"/>
    <property type="match status" value="1"/>
</dbReference>
<reference evidence="6" key="1">
    <citation type="submission" date="2020-06" db="EMBL/GenBank/DDBJ databases">
        <title>Whole Genome Sequence of Bradyrhizobium sp. Strain 66S1MB.</title>
        <authorList>
            <person name="Bromfield E."/>
            <person name="Cloutier S."/>
        </authorList>
    </citation>
    <scope>NUCLEOTIDE SEQUENCE</scope>
    <source>
        <strain evidence="6">66S1MB</strain>
    </source>
</reference>
<feature type="domain" description="HTH crp-type" evidence="5">
    <location>
        <begin position="142"/>
        <end position="214"/>
    </location>
</feature>
<dbReference type="CDD" id="cd00092">
    <property type="entry name" value="HTH_CRP"/>
    <property type="match status" value="1"/>
</dbReference>
<keyword evidence="4" id="KW-0535">Nitrogen fixation</keyword>
<evidence type="ECO:0000313" key="6">
    <source>
        <dbReference type="EMBL" id="NVL12096.1"/>
    </source>
</evidence>
<accession>A0A973WX60</accession>
<keyword evidence="2" id="KW-0238">DNA-binding</keyword>
<dbReference type="InterPro" id="IPR012318">
    <property type="entry name" value="HTH_CRP"/>
</dbReference>
<keyword evidence="1" id="KW-0805">Transcription regulation</keyword>
<dbReference type="InterPro" id="IPR000595">
    <property type="entry name" value="cNMP-bd_dom"/>
</dbReference>
<comment type="caution">
    <text evidence="6">The sequence shown here is derived from an EMBL/GenBank/DDBJ whole genome shotgun (WGS) entry which is preliminary data.</text>
</comment>
<evidence type="ECO:0000256" key="1">
    <source>
        <dbReference type="ARBA" id="ARBA00023015"/>
    </source>
</evidence>
<dbReference type="SMART" id="SM00419">
    <property type="entry name" value="HTH_CRP"/>
    <property type="match status" value="1"/>
</dbReference>
<gene>
    <name evidence="6" type="ORF">HU230_42130</name>
</gene>
<proteinExistence type="predicted"/>
<dbReference type="GO" id="GO:0003700">
    <property type="term" value="F:DNA-binding transcription factor activity"/>
    <property type="evidence" value="ECO:0007669"/>
    <property type="project" value="TreeGrafter"/>
</dbReference>